<protein>
    <recommendedName>
        <fullName evidence="3">Serine/threonine protein phosphatase</fullName>
    </recommendedName>
</protein>
<dbReference type="RefSeq" id="WP_144068418.1">
    <property type="nucleotide sequence ID" value="NZ_CP041636.1"/>
</dbReference>
<keyword evidence="2" id="KW-1185">Reference proteome</keyword>
<organism evidence="1 2">
    <name type="scientific">Ferrovibrio terrae</name>
    <dbReference type="NCBI Taxonomy" id="2594003"/>
    <lineage>
        <taxon>Bacteria</taxon>
        <taxon>Pseudomonadati</taxon>
        <taxon>Pseudomonadota</taxon>
        <taxon>Alphaproteobacteria</taxon>
        <taxon>Rhodospirillales</taxon>
        <taxon>Rhodospirillaceae</taxon>
        <taxon>Ferrovibrio</taxon>
    </lineage>
</organism>
<evidence type="ECO:0000313" key="2">
    <source>
        <dbReference type="Proteomes" id="UP000317496"/>
    </source>
</evidence>
<sequence length="272" mass="29696">MTNLPSPDLAGLDAELEALIRSLHRTAPDRVFSAHYNGARLWVKTVAAPRLRSSVLLQKTIAFVFGLPVLQPARNRGGARGLADEAAALRDLTAAGFPVPPVIACTPDWLVLGDAGEALESRLNSLRDRAPDDCWRLIAAAGILLVRLHAANQWHGGAQIRNFSWRSDQPGLLDFEDHDLPGMTLAEKQARDLLLFVYSLTRYDRDTAHPRLPALAASLLGNATPDVQDCIRRLRRRMAWLLALARWLAPHAGRDVRQAAAADAALAAALKN</sequence>
<reference evidence="1 2" key="1">
    <citation type="submission" date="2019-07" db="EMBL/GenBank/DDBJ databases">
        <title>Genome sequencing for Ferrovibrio sp. K5.</title>
        <authorList>
            <person name="Park S.-J."/>
        </authorList>
    </citation>
    <scope>NUCLEOTIDE SEQUENCE [LARGE SCALE GENOMIC DNA]</scope>
    <source>
        <strain evidence="1 2">K5</strain>
    </source>
</reference>
<dbReference type="AlphaFoldDB" id="A0A516H0Z2"/>
<proteinExistence type="predicted"/>
<evidence type="ECO:0008006" key="3">
    <source>
        <dbReference type="Google" id="ProtNLM"/>
    </source>
</evidence>
<dbReference type="OrthoDB" id="8028712at2"/>
<gene>
    <name evidence="1" type="ORF">FNB15_09235</name>
</gene>
<dbReference type="KEGG" id="fer:FNB15_09235"/>
<dbReference type="SUPFAM" id="SSF56112">
    <property type="entry name" value="Protein kinase-like (PK-like)"/>
    <property type="match status" value="1"/>
</dbReference>
<accession>A0A516H0Z2</accession>
<evidence type="ECO:0000313" key="1">
    <source>
        <dbReference type="EMBL" id="QDO97437.1"/>
    </source>
</evidence>
<name>A0A516H0Z2_9PROT</name>
<dbReference type="InterPro" id="IPR011009">
    <property type="entry name" value="Kinase-like_dom_sf"/>
</dbReference>
<dbReference type="Proteomes" id="UP000317496">
    <property type="component" value="Chromosome"/>
</dbReference>
<dbReference type="EMBL" id="CP041636">
    <property type="protein sequence ID" value="QDO97437.1"/>
    <property type="molecule type" value="Genomic_DNA"/>
</dbReference>